<dbReference type="Gene3D" id="3.40.50.10810">
    <property type="entry name" value="Tandem AAA-ATPase domain"/>
    <property type="match status" value="1"/>
</dbReference>
<dbReference type="PROSITE" id="PS51192">
    <property type="entry name" value="HELICASE_ATP_BIND_1"/>
    <property type="match status" value="1"/>
</dbReference>
<dbReference type="AlphaFoldDB" id="A0A2U2JD94"/>
<accession>A0A2U2JD94</accession>
<dbReference type="SMART" id="SM00487">
    <property type="entry name" value="DEXDc"/>
    <property type="match status" value="1"/>
</dbReference>
<feature type="domain" description="Helicase ATP-binding" evidence="1">
    <location>
        <begin position="204"/>
        <end position="316"/>
    </location>
</feature>
<comment type="caution">
    <text evidence="2">The sequence shown here is derived from an EMBL/GenBank/DDBJ whole genome shotgun (WGS) entry which is preliminary data.</text>
</comment>
<organism evidence="2 3">
    <name type="scientific">Polaribacter aquimarinus</name>
    <dbReference type="NCBI Taxonomy" id="2100726"/>
    <lineage>
        <taxon>Bacteria</taxon>
        <taxon>Pseudomonadati</taxon>
        <taxon>Bacteroidota</taxon>
        <taxon>Flavobacteriia</taxon>
        <taxon>Flavobacteriales</taxon>
        <taxon>Flavobacteriaceae</taxon>
    </lineage>
</organism>
<evidence type="ECO:0000313" key="2">
    <source>
        <dbReference type="EMBL" id="PWG06307.1"/>
    </source>
</evidence>
<dbReference type="InterPro" id="IPR014001">
    <property type="entry name" value="Helicase_ATP-bd"/>
</dbReference>
<proteinExistence type="predicted"/>
<evidence type="ECO:0000313" key="3">
    <source>
        <dbReference type="Proteomes" id="UP000245670"/>
    </source>
</evidence>
<dbReference type="Pfam" id="PF00176">
    <property type="entry name" value="SNF2-rel_dom"/>
    <property type="match status" value="1"/>
</dbReference>
<keyword evidence="2" id="KW-0347">Helicase</keyword>
<name>A0A2U2JD94_9FLAO</name>
<keyword evidence="2" id="KW-0547">Nucleotide-binding</keyword>
<dbReference type="Gene3D" id="3.40.50.300">
    <property type="entry name" value="P-loop containing nucleotide triphosphate hydrolases"/>
    <property type="match status" value="1"/>
</dbReference>
<dbReference type="InterPro" id="IPR000330">
    <property type="entry name" value="SNF2_N"/>
</dbReference>
<dbReference type="SUPFAM" id="SSF52540">
    <property type="entry name" value="P-loop containing nucleoside triphosphate hydrolases"/>
    <property type="match status" value="2"/>
</dbReference>
<dbReference type="EMBL" id="QFFG01000001">
    <property type="protein sequence ID" value="PWG06307.1"/>
    <property type="molecule type" value="Genomic_DNA"/>
</dbReference>
<reference evidence="2 3" key="1">
    <citation type="submission" date="2018-05" db="EMBL/GenBank/DDBJ databases">
        <title>Polaribacter aquimarinus sp. nov., isolated from sediment in a sediment of sea.</title>
        <authorList>
            <person name="Lu D."/>
        </authorList>
    </citation>
    <scope>NUCLEOTIDE SEQUENCE [LARGE SCALE GENOMIC DNA]</scope>
    <source>
        <strain evidence="2 3">ZY113</strain>
    </source>
</reference>
<dbReference type="InterPro" id="IPR038718">
    <property type="entry name" value="SNF2-like_sf"/>
</dbReference>
<protein>
    <submittedName>
        <fullName evidence="2">Helicase SNF2</fullName>
    </submittedName>
</protein>
<dbReference type="PANTHER" id="PTHR10799">
    <property type="entry name" value="SNF2/RAD54 HELICASE FAMILY"/>
    <property type="match status" value="1"/>
</dbReference>
<dbReference type="InterPro" id="IPR027417">
    <property type="entry name" value="P-loop_NTPase"/>
</dbReference>
<keyword evidence="2" id="KW-0067">ATP-binding</keyword>
<dbReference type="GO" id="GO:0004386">
    <property type="term" value="F:helicase activity"/>
    <property type="evidence" value="ECO:0007669"/>
    <property type="project" value="UniProtKB-KW"/>
</dbReference>
<keyword evidence="2" id="KW-0378">Hydrolase</keyword>
<keyword evidence="3" id="KW-1185">Reference proteome</keyword>
<dbReference type="OrthoDB" id="9760715at2"/>
<sequence length="650" mass="75861">MSNLKISYYGTKVEISGELDIFNKPKLRHWLKTSFERDLSDNSKIVLIKEEFSDSDFLYKFQKSITKKLKTFDIKFDSAFNDVIEKEINIQQNFIDFSEEAQKIWENNYDIEDFGKFCNVIEQRLSNRRLYKLQALSGYHMSFSQNSCNFSVPGAGKTSIVYSAYAYLNSLKENSNKFVNKLLIIGPPSSFKPWEDEYEECFGEKVKSFRINGEVPVNKKKDTLKGITNEDFELYLITYQSVPSLFDELLIFLKKEANDVMLVCDEAHKFKGLDGVWASNILNLANWAKSRIILTGTPVPNGYEDLYNIFKFIYPERNVTGFRPDFLRGLTQNPVQSNINQLIDNIKPFFVRIKKSNLNLPDFTNHPIIENQLSKLESEVYDRLETAIANNTSDGNKQSLHFRMIQSCNNLNLLNKSLLSFEEENFELFDSKLMLEDVLGSFLSNKVKNLNFQYIPSKHILVKNLVLEIVRNNGKVILWGIFIDSIKRLHKFLESCGLKGGYVIGETKKKSKNNNEDDITRENIINSFKNSELDYIISNPVVLGESISLHKVCHNAIYFEQWYAAAPYVQSRDRIHRVWLDDDMNQISYETNYYHIISNRRTDSDIHNRVQSKFRRMMDVIEHDIPFFDENIDSERSILIQNIIDDYRSR</sequence>
<evidence type="ECO:0000259" key="1">
    <source>
        <dbReference type="PROSITE" id="PS51192"/>
    </source>
</evidence>
<dbReference type="GO" id="GO:0005524">
    <property type="term" value="F:ATP binding"/>
    <property type="evidence" value="ECO:0007669"/>
    <property type="project" value="InterPro"/>
</dbReference>
<dbReference type="RefSeq" id="WP_109403223.1">
    <property type="nucleotide sequence ID" value="NZ_QFFG01000001.1"/>
</dbReference>
<gene>
    <name evidence="2" type="ORF">DIS07_00305</name>
</gene>
<dbReference type="Proteomes" id="UP000245670">
    <property type="component" value="Unassembled WGS sequence"/>
</dbReference>